<dbReference type="PANTHER" id="PTHR17985:SF8">
    <property type="entry name" value="TRANSPORT AND GOLGI ORGANIZATION PROTEIN 2 HOMOLOG"/>
    <property type="match status" value="1"/>
</dbReference>
<reference evidence="1 2" key="1">
    <citation type="submission" date="2023-08" db="EMBL/GenBank/DDBJ databases">
        <title>Annotated Genome Sequence of Vanrija albida AlHP1.</title>
        <authorList>
            <person name="Herzog R."/>
        </authorList>
    </citation>
    <scope>NUCLEOTIDE SEQUENCE [LARGE SCALE GENOMIC DNA]</scope>
    <source>
        <strain evidence="1 2">AlHP1</strain>
    </source>
</reference>
<keyword evidence="2" id="KW-1185">Reference proteome</keyword>
<comment type="caution">
    <text evidence="1">The sequence shown here is derived from an EMBL/GenBank/DDBJ whole genome shotgun (WGS) entry which is preliminary data.</text>
</comment>
<evidence type="ECO:0000313" key="2">
    <source>
        <dbReference type="Proteomes" id="UP001565368"/>
    </source>
</evidence>
<proteinExistence type="predicted"/>
<evidence type="ECO:0000313" key="1">
    <source>
        <dbReference type="EMBL" id="KAL1405208.1"/>
    </source>
</evidence>
<dbReference type="GeneID" id="95989876"/>
<accession>A0ABR3PRY2</accession>
<dbReference type="Pfam" id="PF05742">
    <property type="entry name" value="TANGO2"/>
    <property type="match status" value="1"/>
</dbReference>
<evidence type="ECO:0008006" key="3">
    <source>
        <dbReference type="Google" id="ProtNLM"/>
    </source>
</evidence>
<organism evidence="1 2">
    <name type="scientific">Vanrija albida</name>
    <dbReference type="NCBI Taxonomy" id="181172"/>
    <lineage>
        <taxon>Eukaryota</taxon>
        <taxon>Fungi</taxon>
        <taxon>Dikarya</taxon>
        <taxon>Basidiomycota</taxon>
        <taxon>Agaricomycotina</taxon>
        <taxon>Tremellomycetes</taxon>
        <taxon>Trichosporonales</taxon>
        <taxon>Trichosporonaceae</taxon>
        <taxon>Vanrija</taxon>
    </lineage>
</organism>
<dbReference type="Proteomes" id="UP001565368">
    <property type="component" value="Unassembled WGS sequence"/>
</dbReference>
<name>A0ABR3PRY2_9TREE</name>
<gene>
    <name evidence="1" type="ORF">Q8F55_008833</name>
</gene>
<dbReference type="RefSeq" id="XP_069205152.1">
    <property type="nucleotide sequence ID" value="XM_069357215.1"/>
</dbReference>
<dbReference type="InterPro" id="IPR008551">
    <property type="entry name" value="TANGO2"/>
</dbReference>
<dbReference type="EMBL" id="JBBXJM010000007">
    <property type="protein sequence ID" value="KAL1405208.1"/>
    <property type="molecule type" value="Genomic_DNA"/>
</dbReference>
<sequence length="296" mass="32693">MCIVFYTQAQPGYKLVLAANRDEFLDRPASAAHWHSFEHDGHEDHVLCGTDLGSPDKGTWLGITRDLRLGILTNIRYPELPTSNAPSRGLLLKSFLAPPPAEARPLDDFLSSIGSASYAGFNLLLFHLHKRDDGWGESEIGYLCNRPEHTHRSLAGDHAPSRGISNSPLDAPFPKVVQGEARMTQLLADWQAQEGSEDELVEGLMSLLSPSRPISTYTDMTYSTRIDPFLLGPNPDTSPTPKPHGGRWYATRVSTVILVKDDGQVLFVERDIATLDNGVVIQGSDERKERFAAEFS</sequence>
<dbReference type="PANTHER" id="PTHR17985">
    <property type="entry name" value="SER/THR-RICH PROTEIN T10 IN DGCR REGION"/>
    <property type="match status" value="1"/>
</dbReference>
<protein>
    <recommendedName>
        <fullName evidence="3">Transport and Golgi organization protein 2</fullName>
    </recommendedName>
</protein>